<proteinExistence type="predicted"/>
<organism evidence="1 2">
    <name type="scientific">Penicillium canariense</name>
    <dbReference type="NCBI Taxonomy" id="189055"/>
    <lineage>
        <taxon>Eukaryota</taxon>
        <taxon>Fungi</taxon>
        <taxon>Dikarya</taxon>
        <taxon>Ascomycota</taxon>
        <taxon>Pezizomycotina</taxon>
        <taxon>Eurotiomycetes</taxon>
        <taxon>Eurotiomycetidae</taxon>
        <taxon>Eurotiales</taxon>
        <taxon>Aspergillaceae</taxon>
        <taxon>Penicillium</taxon>
    </lineage>
</organism>
<dbReference type="OrthoDB" id="4499616at2759"/>
<protein>
    <submittedName>
        <fullName evidence="1">Uncharacterized protein</fullName>
    </submittedName>
</protein>
<dbReference type="RefSeq" id="XP_056538451.1">
    <property type="nucleotide sequence ID" value="XM_056692494.1"/>
</dbReference>
<reference evidence="1" key="1">
    <citation type="submission" date="2022-11" db="EMBL/GenBank/DDBJ databases">
        <authorList>
            <person name="Petersen C."/>
        </authorList>
    </citation>
    <scope>NUCLEOTIDE SEQUENCE</scope>
    <source>
        <strain evidence="1">IBT 26290</strain>
    </source>
</reference>
<name>A0A9W9LE95_9EURO</name>
<evidence type="ECO:0000313" key="1">
    <source>
        <dbReference type="EMBL" id="KAJ5151118.1"/>
    </source>
</evidence>
<dbReference type="AlphaFoldDB" id="A0A9W9LE95"/>
<sequence length="183" mass="21524">MSSTYLQNHALSCEIELVRNEPNIPWNAVILGVWNSILSLIFPVQEGYLITPREHGWFNEREFWYDLQVRHITDHKRQPFLVVICRTAPEPSDLTAGLARWTDHLELYMDSIFGKRRRPGRAGRVFGIIANVRNATFFSYDIGDDIPLLIFREHDIEDLPAFHLVQDHERIQNLLTTIRRQHH</sequence>
<reference evidence="1" key="2">
    <citation type="journal article" date="2023" name="IMA Fungus">
        <title>Comparative genomic study of the Penicillium genus elucidates a diverse pangenome and 15 lateral gene transfer events.</title>
        <authorList>
            <person name="Petersen C."/>
            <person name="Sorensen T."/>
            <person name="Nielsen M.R."/>
            <person name="Sondergaard T.E."/>
            <person name="Sorensen J.L."/>
            <person name="Fitzpatrick D.A."/>
            <person name="Frisvad J.C."/>
            <person name="Nielsen K.L."/>
        </authorList>
    </citation>
    <scope>NUCLEOTIDE SEQUENCE</scope>
    <source>
        <strain evidence="1">IBT 26290</strain>
    </source>
</reference>
<keyword evidence="2" id="KW-1185">Reference proteome</keyword>
<comment type="caution">
    <text evidence="1">The sequence shown here is derived from an EMBL/GenBank/DDBJ whole genome shotgun (WGS) entry which is preliminary data.</text>
</comment>
<gene>
    <name evidence="1" type="ORF">N7482_010370</name>
</gene>
<accession>A0A9W9LE95</accession>
<dbReference type="GeneID" id="81431670"/>
<evidence type="ECO:0000313" key="2">
    <source>
        <dbReference type="Proteomes" id="UP001149163"/>
    </source>
</evidence>
<dbReference type="EMBL" id="JAPQKN010000008">
    <property type="protein sequence ID" value="KAJ5151118.1"/>
    <property type="molecule type" value="Genomic_DNA"/>
</dbReference>
<dbReference type="Proteomes" id="UP001149163">
    <property type="component" value="Unassembled WGS sequence"/>
</dbReference>